<evidence type="ECO:0000256" key="1">
    <source>
        <dbReference type="SAM" id="MobiDB-lite"/>
    </source>
</evidence>
<reference evidence="2" key="1">
    <citation type="submission" date="2015-10" db="EMBL/GenBank/DDBJ databases">
        <authorList>
            <person name="Gilbert D.G."/>
        </authorList>
    </citation>
    <scope>NUCLEOTIDE SEQUENCE</scope>
    <source>
        <strain evidence="2">Phyl III-seqv23</strain>
    </source>
</reference>
<dbReference type="EMBL" id="LN899819">
    <property type="protein sequence ID" value="CUV11726.1"/>
    <property type="molecule type" value="Genomic_DNA"/>
</dbReference>
<accession>A0A0S4TNY9</accession>
<name>A0A0S4TNY9_RALSL</name>
<gene>
    <name evidence="2" type="ORF">RUN39_v1_210039</name>
</gene>
<evidence type="ECO:0000313" key="2">
    <source>
        <dbReference type="EMBL" id="CUV11726.1"/>
    </source>
</evidence>
<protein>
    <submittedName>
        <fullName evidence="2">Uncharacterized protein</fullName>
    </submittedName>
</protein>
<organism evidence="2">
    <name type="scientific">Ralstonia solanacearum</name>
    <name type="common">Pseudomonas solanacearum</name>
    <dbReference type="NCBI Taxonomy" id="305"/>
    <lineage>
        <taxon>Bacteria</taxon>
        <taxon>Pseudomonadati</taxon>
        <taxon>Pseudomonadota</taxon>
        <taxon>Betaproteobacteria</taxon>
        <taxon>Burkholderiales</taxon>
        <taxon>Burkholderiaceae</taxon>
        <taxon>Ralstonia</taxon>
        <taxon>Ralstonia solanacearum species complex</taxon>
    </lineage>
</organism>
<feature type="region of interest" description="Disordered" evidence="1">
    <location>
        <begin position="38"/>
        <end position="63"/>
    </location>
</feature>
<dbReference type="AlphaFoldDB" id="A0A0S4TNY9"/>
<proteinExistence type="predicted"/>
<sequence length="63" mass="6744">MPAALPGHRNPYVALSGNPESRHAAFTDDMISHVPRAQAQATADDGRQDCSNRGGKVRPMCVL</sequence>